<feature type="domain" description="Acyl-CoA dehydrogenase/oxidase N-terminal" evidence="7">
    <location>
        <begin position="6"/>
        <end position="116"/>
    </location>
</feature>
<dbReference type="Gene3D" id="1.10.540.10">
    <property type="entry name" value="Acyl-CoA dehydrogenase/oxidase, N-terminal domain"/>
    <property type="match status" value="1"/>
</dbReference>
<evidence type="ECO:0000259" key="7">
    <source>
        <dbReference type="Pfam" id="PF02771"/>
    </source>
</evidence>
<dbReference type="InterPro" id="IPR009075">
    <property type="entry name" value="AcylCo_DH/oxidase_C"/>
</dbReference>
<dbReference type="CDD" id="cd00567">
    <property type="entry name" value="ACAD"/>
    <property type="match status" value="1"/>
</dbReference>
<keyword evidence="4" id="KW-0274">FAD</keyword>
<sequence length="371" mass="39984">MQFDFNEQQNEFRQEARRFLAAECSTERVRKALEGGGFDRQLWQGVAEMGFLGIAIPEEHGGLGLGYLELCAVAEEFGRALAPLPIVSSIYLAAEAIKSFGTPEQQAAWLPRIAAGAAIGCLASVEGERLTEKSTRATFANGTLNGAKLPVLDGDIADVAIVLAKEGDSLSLVLVDLAQDGIARRTLDTLDPTRGQAELTFTNAAAERLGDRGEGWAMLQTLLDRAAVLVAFEQIGGADRALEMGRDYALERMAFGRQIGSFQAIKHMLADMYVSATLARSNAYYGAWALSTGAAELPRAAATARVSATNAFRHCAKNNVQVHGGMGFTWQMDCHLFYRRSNQLALALGSQPDWEEKLVTRLAAANEPLAA</sequence>
<comment type="caution">
    <text evidence="8">The sequence shown here is derived from an EMBL/GenBank/DDBJ whole genome shotgun (WGS) entry which is preliminary data.</text>
</comment>
<keyword evidence="9" id="KW-1185">Reference proteome</keyword>
<dbReference type="PANTHER" id="PTHR43884:SF20">
    <property type="entry name" value="ACYL-COA DEHYDROGENASE FADE28"/>
    <property type="match status" value="1"/>
</dbReference>
<keyword evidence="3" id="KW-0285">Flavoprotein</keyword>
<dbReference type="Gene3D" id="2.40.110.10">
    <property type="entry name" value="Butyryl-CoA Dehydrogenase, subunit A, domain 2"/>
    <property type="match status" value="1"/>
</dbReference>
<evidence type="ECO:0000256" key="5">
    <source>
        <dbReference type="ARBA" id="ARBA00023002"/>
    </source>
</evidence>
<dbReference type="Pfam" id="PF00441">
    <property type="entry name" value="Acyl-CoA_dh_1"/>
    <property type="match status" value="1"/>
</dbReference>
<dbReference type="Pfam" id="PF02771">
    <property type="entry name" value="Acyl-CoA_dh_N"/>
    <property type="match status" value="1"/>
</dbReference>
<evidence type="ECO:0000256" key="1">
    <source>
        <dbReference type="ARBA" id="ARBA00001974"/>
    </source>
</evidence>
<organism evidence="8 9">
    <name type="scientific">Sphingomonas jeddahensis</name>
    <dbReference type="NCBI Taxonomy" id="1915074"/>
    <lineage>
        <taxon>Bacteria</taxon>
        <taxon>Pseudomonadati</taxon>
        <taxon>Pseudomonadota</taxon>
        <taxon>Alphaproteobacteria</taxon>
        <taxon>Sphingomonadales</taxon>
        <taxon>Sphingomonadaceae</taxon>
        <taxon>Sphingomonas</taxon>
    </lineage>
</organism>
<keyword evidence="5 8" id="KW-0560">Oxidoreductase</keyword>
<dbReference type="STRING" id="1915074.SPHI_03570"/>
<name>A0A1V2EYG3_9SPHN</name>
<comment type="similarity">
    <text evidence="2">Belongs to the acyl-CoA dehydrogenase family.</text>
</comment>
<dbReference type="InterPro" id="IPR036250">
    <property type="entry name" value="AcylCo_DH-like_C"/>
</dbReference>
<dbReference type="EC" id="1.3.99.-" evidence="8"/>
<dbReference type="InterPro" id="IPR009100">
    <property type="entry name" value="AcylCoA_DH/oxidase_NM_dom_sf"/>
</dbReference>
<dbReference type="EMBL" id="MPSB01000001">
    <property type="protein sequence ID" value="ONF97721.1"/>
    <property type="molecule type" value="Genomic_DNA"/>
</dbReference>
<dbReference type="AlphaFoldDB" id="A0A1V2EYG3"/>
<dbReference type="OrthoDB" id="7328575at2"/>
<dbReference type="GO" id="GO:0003995">
    <property type="term" value="F:acyl-CoA dehydrogenase activity"/>
    <property type="evidence" value="ECO:0007669"/>
    <property type="project" value="TreeGrafter"/>
</dbReference>
<reference evidence="8 9" key="1">
    <citation type="submission" date="2016-11" db="EMBL/GenBank/DDBJ databases">
        <title>Genome sequence of Sphingomonas jeddahensis G39.</title>
        <authorList>
            <person name="Poehlein A."/>
            <person name="Wuebbeler J.H."/>
            <person name="Steinbuechel A."/>
            <person name="Daniel R."/>
        </authorList>
    </citation>
    <scope>NUCLEOTIDE SEQUENCE [LARGE SCALE GENOMIC DNA]</scope>
    <source>
        <strain evidence="8 9">G39</strain>
    </source>
</reference>
<dbReference type="InterPro" id="IPR037069">
    <property type="entry name" value="AcylCoA_DH/ox_N_sf"/>
</dbReference>
<dbReference type="Proteomes" id="UP000188729">
    <property type="component" value="Unassembled WGS sequence"/>
</dbReference>
<dbReference type="GO" id="GO:0050660">
    <property type="term" value="F:flavin adenine dinucleotide binding"/>
    <property type="evidence" value="ECO:0007669"/>
    <property type="project" value="InterPro"/>
</dbReference>
<evidence type="ECO:0000256" key="3">
    <source>
        <dbReference type="ARBA" id="ARBA00022630"/>
    </source>
</evidence>
<dbReference type="RefSeq" id="WP_076743148.1">
    <property type="nucleotide sequence ID" value="NZ_MPSB01000001.1"/>
</dbReference>
<protein>
    <submittedName>
        <fullName evidence="8">Acyl-CoA dehydrogenase</fullName>
        <ecNumber evidence="8">1.3.99.-</ecNumber>
    </submittedName>
</protein>
<feature type="domain" description="Acyl-CoA dehydrogenase/oxidase C-terminal" evidence="6">
    <location>
        <begin position="213"/>
        <end position="349"/>
    </location>
</feature>
<evidence type="ECO:0000313" key="9">
    <source>
        <dbReference type="Proteomes" id="UP000188729"/>
    </source>
</evidence>
<dbReference type="SUPFAM" id="SSF56645">
    <property type="entry name" value="Acyl-CoA dehydrogenase NM domain-like"/>
    <property type="match status" value="1"/>
</dbReference>
<dbReference type="Gene3D" id="1.20.140.10">
    <property type="entry name" value="Butyryl-CoA Dehydrogenase, subunit A, domain 3"/>
    <property type="match status" value="1"/>
</dbReference>
<dbReference type="InterPro" id="IPR046373">
    <property type="entry name" value="Acyl-CoA_Oxase/DH_mid-dom_sf"/>
</dbReference>
<evidence type="ECO:0000256" key="4">
    <source>
        <dbReference type="ARBA" id="ARBA00022827"/>
    </source>
</evidence>
<gene>
    <name evidence="8" type="primary">acdA_3</name>
    <name evidence="8" type="ORF">SPHI_03570</name>
</gene>
<accession>A0A1V2EYG3</accession>
<proteinExistence type="inferred from homology"/>
<dbReference type="InterPro" id="IPR013786">
    <property type="entry name" value="AcylCoA_DH/ox_N"/>
</dbReference>
<comment type="cofactor">
    <cofactor evidence="1">
        <name>FAD</name>
        <dbReference type="ChEBI" id="CHEBI:57692"/>
    </cofactor>
</comment>
<dbReference type="PANTHER" id="PTHR43884">
    <property type="entry name" value="ACYL-COA DEHYDROGENASE"/>
    <property type="match status" value="1"/>
</dbReference>
<evidence type="ECO:0000313" key="8">
    <source>
        <dbReference type="EMBL" id="ONF97721.1"/>
    </source>
</evidence>
<evidence type="ECO:0000256" key="2">
    <source>
        <dbReference type="ARBA" id="ARBA00009347"/>
    </source>
</evidence>
<evidence type="ECO:0000259" key="6">
    <source>
        <dbReference type="Pfam" id="PF00441"/>
    </source>
</evidence>
<dbReference type="SUPFAM" id="SSF47203">
    <property type="entry name" value="Acyl-CoA dehydrogenase C-terminal domain-like"/>
    <property type="match status" value="1"/>
</dbReference>